<dbReference type="EMBL" id="JADMKS010000003">
    <property type="protein sequence ID" value="MBF6636464.1"/>
    <property type="molecule type" value="Genomic_DNA"/>
</dbReference>
<name>A0AA41BW37_9GAMM</name>
<keyword evidence="1" id="KW-0732">Signal</keyword>
<dbReference type="Pfam" id="PF12318">
    <property type="entry name" value="FAD-SLDH"/>
    <property type="match status" value="1"/>
</dbReference>
<feature type="signal peptide" evidence="1">
    <location>
        <begin position="1"/>
        <end position="40"/>
    </location>
</feature>
<dbReference type="AlphaFoldDB" id="A0AA41BW37"/>
<reference evidence="2" key="2">
    <citation type="submission" date="2022-09" db="EMBL/GenBank/DDBJ databases">
        <title>Rouxiella aceris sp. nov., isolated from tree sap and emended description of the genus Rhouxiella.</title>
        <authorList>
            <person name="Kim I.S."/>
        </authorList>
    </citation>
    <scope>NUCLEOTIDE SEQUENCE</scope>
    <source>
        <strain evidence="2">SAP-2</strain>
    </source>
</reference>
<evidence type="ECO:0000313" key="3">
    <source>
        <dbReference type="Proteomes" id="UP000705283"/>
    </source>
</evidence>
<comment type="caution">
    <text evidence="2">The sequence shown here is derived from an EMBL/GenBank/DDBJ whole genome shotgun (WGS) entry which is preliminary data.</text>
</comment>
<evidence type="ECO:0000256" key="1">
    <source>
        <dbReference type="SAM" id="SignalP"/>
    </source>
</evidence>
<dbReference type="InterPro" id="IPR024651">
    <property type="entry name" value="FAD-SLDH_ssu"/>
</dbReference>
<dbReference type="InterPro" id="IPR006311">
    <property type="entry name" value="TAT_signal"/>
</dbReference>
<accession>A0AA41BW37</accession>
<organism evidence="2 3">
    <name type="scientific">Rouxiella silvae</name>
    <dbReference type="NCBI Taxonomy" id="1646373"/>
    <lineage>
        <taxon>Bacteria</taxon>
        <taxon>Pseudomonadati</taxon>
        <taxon>Pseudomonadota</taxon>
        <taxon>Gammaproteobacteria</taxon>
        <taxon>Enterobacterales</taxon>
        <taxon>Yersiniaceae</taxon>
        <taxon>Rouxiella</taxon>
    </lineage>
</organism>
<reference evidence="2" key="1">
    <citation type="submission" date="2020-11" db="EMBL/GenBank/DDBJ databases">
        <authorList>
            <person name="Lee S.D."/>
        </authorList>
    </citation>
    <scope>NUCLEOTIDE SEQUENCE</scope>
    <source>
        <strain evidence="2">SAP-2</strain>
    </source>
</reference>
<proteinExistence type="predicted"/>
<dbReference type="PROSITE" id="PS51318">
    <property type="entry name" value="TAT"/>
    <property type="match status" value="1"/>
</dbReference>
<feature type="chain" id="PRO_5041366119" evidence="1">
    <location>
        <begin position="41"/>
        <end position="178"/>
    </location>
</feature>
<dbReference type="RefSeq" id="WP_055778414.1">
    <property type="nucleotide sequence ID" value="NZ_JADMKS010000003.1"/>
</dbReference>
<protein>
    <submittedName>
        <fullName evidence="2">Sorbitol dehydrogenase</fullName>
    </submittedName>
</protein>
<evidence type="ECO:0000313" key="2">
    <source>
        <dbReference type="EMBL" id="MBF6636464.1"/>
    </source>
</evidence>
<sequence>MSQENSPQSSISRRRMLQGMGILSLSALSASLFPAIKAQAQEMNDSGFASISSFLVSRPTRSMLAQRYYSALVKNYPDFPARLAELNSYVNTHHFTHMDDFIASVKSDDPRLTTARHIVAAWYTGVVGEDENMELIAYADAMMYLPTQGILIIPTYGLGPDTWGSKPVIPSSDKESNV</sequence>
<gene>
    <name evidence="2" type="ORF">ITX54_07315</name>
</gene>
<dbReference type="Proteomes" id="UP000705283">
    <property type="component" value="Unassembled WGS sequence"/>
</dbReference>